<dbReference type="OrthoDB" id="8261795at2"/>
<evidence type="ECO:0000313" key="3">
    <source>
        <dbReference type="EMBL" id="SFQ26917.1"/>
    </source>
</evidence>
<feature type="domain" description="Transposase IS110-like N-terminal" evidence="1">
    <location>
        <begin position="6"/>
        <end position="145"/>
    </location>
</feature>
<dbReference type="AlphaFoldDB" id="A0A1I5X5H6"/>
<proteinExistence type="predicted"/>
<dbReference type="Pfam" id="PF02371">
    <property type="entry name" value="Transposase_20"/>
    <property type="match status" value="1"/>
</dbReference>
<evidence type="ECO:0000259" key="1">
    <source>
        <dbReference type="Pfam" id="PF01548"/>
    </source>
</evidence>
<dbReference type="Proteomes" id="UP000199356">
    <property type="component" value="Unassembled WGS sequence"/>
</dbReference>
<dbReference type="PANTHER" id="PTHR33055:SF3">
    <property type="entry name" value="PUTATIVE TRANSPOSASE FOR IS117-RELATED"/>
    <property type="match status" value="1"/>
</dbReference>
<dbReference type="NCBIfam" id="NF033542">
    <property type="entry name" value="transpos_IS110"/>
    <property type="match status" value="1"/>
</dbReference>
<name>A0A1I5X5H6_9RHOB</name>
<reference evidence="3 4" key="1">
    <citation type="submission" date="2016-10" db="EMBL/GenBank/DDBJ databases">
        <authorList>
            <person name="de Groot N.N."/>
        </authorList>
    </citation>
    <scope>NUCLEOTIDE SEQUENCE [LARGE SCALE GENOMIC DNA]</scope>
    <source>
        <strain evidence="3 4">DSM 19547</strain>
    </source>
</reference>
<dbReference type="EMBL" id="FOXA01000085">
    <property type="protein sequence ID" value="SFQ26917.1"/>
    <property type="molecule type" value="Genomic_DNA"/>
</dbReference>
<dbReference type="GO" id="GO:0003677">
    <property type="term" value="F:DNA binding"/>
    <property type="evidence" value="ECO:0007669"/>
    <property type="project" value="InterPro"/>
</dbReference>
<keyword evidence="4" id="KW-1185">Reference proteome</keyword>
<protein>
    <submittedName>
        <fullName evidence="3">Transposase</fullName>
    </submittedName>
</protein>
<dbReference type="RefSeq" id="WP_093426044.1">
    <property type="nucleotide sequence ID" value="NZ_FOXA01000085.1"/>
</dbReference>
<evidence type="ECO:0000313" key="4">
    <source>
        <dbReference type="Proteomes" id="UP000199356"/>
    </source>
</evidence>
<dbReference type="Pfam" id="PF01548">
    <property type="entry name" value="DEDD_Tnp_IS110"/>
    <property type="match status" value="1"/>
</dbReference>
<accession>A0A1I5X5H6</accession>
<dbReference type="InterPro" id="IPR003346">
    <property type="entry name" value="Transposase_20"/>
</dbReference>
<dbReference type="InterPro" id="IPR002525">
    <property type="entry name" value="Transp_IS110-like_N"/>
</dbReference>
<evidence type="ECO:0000259" key="2">
    <source>
        <dbReference type="Pfam" id="PF02371"/>
    </source>
</evidence>
<sequence>MNDTMIGVDLAKNVFQLHAASMTGHLKYRKKLTRAQFPKFMADQLPSVVVMEACASASHWARELTKLGHEVRLIAPQYVRPFVKRQKNDATDAEAIVIAAQRPEMRFVPPKSEEQQARAALFRARERLVHQRTELVNALRGLLYEFGHTVPQGIRHLKAIEAIVGDSATSLPELVRDECKDLLLQIFEKTTRIEARTKTARKLAETTDTARRLQTMPGVGPMTALAVEAFAPNMGGFRRGRDFAAWLGLVPRQHSSGGRERLGRVSKAGQADIRKLLIIGAMARLTFRGRKSVREGSWLARMLARKPKMLVAIALANRMARQLWAMMTKGEDFRDPVSASAA</sequence>
<organism evidence="3 4">
    <name type="scientific">Tranquillimonas alkanivorans</name>
    <dbReference type="NCBI Taxonomy" id="441119"/>
    <lineage>
        <taxon>Bacteria</taxon>
        <taxon>Pseudomonadati</taxon>
        <taxon>Pseudomonadota</taxon>
        <taxon>Alphaproteobacteria</taxon>
        <taxon>Rhodobacterales</taxon>
        <taxon>Roseobacteraceae</taxon>
        <taxon>Tranquillimonas</taxon>
    </lineage>
</organism>
<feature type="domain" description="Transposase IS116/IS110/IS902 C-terminal" evidence="2">
    <location>
        <begin position="210"/>
        <end position="288"/>
    </location>
</feature>
<dbReference type="GO" id="GO:0004803">
    <property type="term" value="F:transposase activity"/>
    <property type="evidence" value="ECO:0007669"/>
    <property type="project" value="InterPro"/>
</dbReference>
<dbReference type="GO" id="GO:0006313">
    <property type="term" value="P:DNA transposition"/>
    <property type="evidence" value="ECO:0007669"/>
    <property type="project" value="InterPro"/>
</dbReference>
<dbReference type="InterPro" id="IPR047650">
    <property type="entry name" value="Transpos_IS110"/>
</dbReference>
<gene>
    <name evidence="3" type="ORF">SAMN04488047_1851</name>
</gene>
<dbReference type="PANTHER" id="PTHR33055">
    <property type="entry name" value="TRANSPOSASE FOR INSERTION SEQUENCE ELEMENT IS1111A"/>
    <property type="match status" value="1"/>
</dbReference>